<organism evidence="1 2">
    <name type="scientific">Pluteus cervinus</name>
    <dbReference type="NCBI Taxonomy" id="181527"/>
    <lineage>
        <taxon>Eukaryota</taxon>
        <taxon>Fungi</taxon>
        <taxon>Dikarya</taxon>
        <taxon>Basidiomycota</taxon>
        <taxon>Agaricomycotina</taxon>
        <taxon>Agaricomycetes</taxon>
        <taxon>Agaricomycetidae</taxon>
        <taxon>Agaricales</taxon>
        <taxon>Pluteineae</taxon>
        <taxon>Pluteaceae</taxon>
        <taxon>Pluteus</taxon>
    </lineage>
</organism>
<name>A0ACD3ABG9_9AGAR</name>
<accession>A0ACD3ABG9</accession>
<proteinExistence type="predicted"/>
<gene>
    <name evidence="1" type="ORF">BDN72DRAFT_848117</name>
</gene>
<evidence type="ECO:0000313" key="2">
    <source>
        <dbReference type="Proteomes" id="UP000308600"/>
    </source>
</evidence>
<dbReference type="Proteomes" id="UP000308600">
    <property type="component" value="Unassembled WGS sequence"/>
</dbReference>
<keyword evidence="2" id="KW-1185">Reference proteome</keyword>
<protein>
    <submittedName>
        <fullName evidence="1">Cytochrome-c oxidase subunit VIIa</fullName>
    </submittedName>
</protein>
<evidence type="ECO:0000313" key="1">
    <source>
        <dbReference type="EMBL" id="TFK62998.1"/>
    </source>
</evidence>
<reference evidence="1 2" key="1">
    <citation type="journal article" date="2019" name="Nat. Ecol. Evol.">
        <title>Megaphylogeny resolves global patterns of mushroom evolution.</title>
        <authorList>
            <person name="Varga T."/>
            <person name="Krizsan K."/>
            <person name="Foldi C."/>
            <person name="Dima B."/>
            <person name="Sanchez-Garcia M."/>
            <person name="Sanchez-Ramirez S."/>
            <person name="Szollosi G.J."/>
            <person name="Szarkandi J.G."/>
            <person name="Papp V."/>
            <person name="Albert L."/>
            <person name="Andreopoulos W."/>
            <person name="Angelini C."/>
            <person name="Antonin V."/>
            <person name="Barry K.W."/>
            <person name="Bougher N.L."/>
            <person name="Buchanan P."/>
            <person name="Buyck B."/>
            <person name="Bense V."/>
            <person name="Catcheside P."/>
            <person name="Chovatia M."/>
            <person name="Cooper J."/>
            <person name="Damon W."/>
            <person name="Desjardin D."/>
            <person name="Finy P."/>
            <person name="Geml J."/>
            <person name="Haridas S."/>
            <person name="Hughes K."/>
            <person name="Justo A."/>
            <person name="Karasinski D."/>
            <person name="Kautmanova I."/>
            <person name="Kiss B."/>
            <person name="Kocsube S."/>
            <person name="Kotiranta H."/>
            <person name="LaButti K.M."/>
            <person name="Lechner B.E."/>
            <person name="Liimatainen K."/>
            <person name="Lipzen A."/>
            <person name="Lukacs Z."/>
            <person name="Mihaltcheva S."/>
            <person name="Morgado L.N."/>
            <person name="Niskanen T."/>
            <person name="Noordeloos M.E."/>
            <person name="Ohm R.A."/>
            <person name="Ortiz-Santana B."/>
            <person name="Ovrebo C."/>
            <person name="Racz N."/>
            <person name="Riley R."/>
            <person name="Savchenko A."/>
            <person name="Shiryaev A."/>
            <person name="Soop K."/>
            <person name="Spirin V."/>
            <person name="Szebenyi C."/>
            <person name="Tomsovsky M."/>
            <person name="Tulloss R.E."/>
            <person name="Uehling J."/>
            <person name="Grigoriev I.V."/>
            <person name="Vagvolgyi C."/>
            <person name="Papp T."/>
            <person name="Martin F.M."/>
            <person name="Miettinen O."/>
            <person name="Hibbett D.S."/>
            <person name="Nagy L.G."/>
        </authorList>
    </citation>
    <scope>NUCLEOTIDE SEQUENCE [LARGE SCALE GENOMIC DNA]</scope>
    <source>
        <strain evidence="1 2">NL-1719</strain>
    </source>
</reference>
<dbReference type="EMBL" id="ML208545">
    <property type="protein sequence ID" value="TFK62998.1"/>
    <property type="molecule type" value="Genomic_DNA"/>
</dbReference>
<sequence length="61" mass="6916">MPIAPITGQLRKRFWVDVTCALGLGISSGYAYWYGVHLPALERQETFYVKLEQERAKAAQS</sequence>